<evidence type="ECO:0000313" key="16">
    <source>
        <dbReference type="Proteomes" id="UP001178461"/>
    </source>
</evidence>
<dbReference type="InterPro" id="IPR018108">
    <property type="entry name" value="MCP_transmembrane"/>
</dbReference>
<protein>
    <recommendedName>
        <fullName evidence="12">Mitochondrial glutathione transporter SLC25A40</fullName>
    </recommendedName>
    <alternativeName>
        <fullName evidence="11">Solute carrier family 25 member 40</fullName>
    </alternativeName>
</protein>
<dbReference type="InterPro" id="IPR045315">
    <property type="entry name" value="Mtm1-like"/>
</dbReference>
<comment type="catalytic activity">
    <reaction evidence="10">
        <text>glutathione(in) = glutathione(out)</text>
        <dbReference type="Rhea" id="RHEA:74819"/>
        <dbReference type="ChEBI" id="CHEBI:57925"/>
    </reaction>
</comment>
<evidence type="ECO:0000256" key="12">
    <source>
        <dbReference type="ARBA" id="ARBA00044797"/>
    </source>
</evidence>
<proteinExistence type="inferred from homology"/>
<evidence type="ECO:0000256" key="5">
    <source>
        <dbReference type="ARBA" id="ARBA00022737"/>
    </source>
</evidence>
<comment type="similarity">
    <text evidence="2">Belongs to the mitochondrial carrier (TC 2.A.29) family.</text>
</comment>
<dbReference type="GO" id="GO:1990542">
    <property type="term" value="P:mitochondrial transmembrane transport"/>
    <property type="evidence" value="ECO:0007669"/>
    <property type="project" value="InterPro"/>
</dbReference>
<evidence type="ECO:0000256" key="4">
    <source>
        <dbReference type="ARBA" id="ARBA00022692"/>
    </source>
</evidence>
<dbReference type="AlphaFoldDB" id="A0AA35L2R2"/>
<name>A0AA35L2R2_9SAUR</name>
<keyword evidence="5" id="KW-0677">Repeat</keyword>
<evidence type="ECO:0000256" key="7">
    <source>
        <dbReference type="ARBA" id="ARBA00022989"/>
    </source>
</evidence>
<keyword evidence="3" id="KW-0813">Transport</keyword>
<gene>
    <name evidence="15" type="ORF">PODLI_1B017683</name>
</gene>
<keyword evidence="7 14" id="KW-1133">Transmembrane helix</keyword>
<evidence type="ECO:0000256" key="8">
    <source>
        <dbReference type="ARBA" id="ARBA00023128"/>
    </source>
</evidence>
<evidence type="ECO:0000313" key="15">
    <source>
        <dbReference type="EMBL" id="CAI5788790.1"/>
    </source>
</evidence>
<dbReference type="InterPro" id="IPR002067">
    <property type="entry name" value="MCP"/>
</dbReference>
<dbReference type="InterPro" id="IPR023395">
    <property type="entry name" value="MCP_dom_sf"/>
</dbReference>
<evidence type="ECO:0000256" key="10">
    <source>
        <dbReference type="ARBA" id="ARBA00036017"/>
    </source>
</evidence>
<comment type="subcellular location">
    <subcellularLocation>
        <location evidence="1">Mitochondrion inner membrane</location>
        <topology evidence="1">Multi-pass membrane protein</topology>
    </subcellularLocation>
</comment>
<dbReference type="Proteomes" id="UP001178461">
    <property type="component" value="Chromosome 12"/>
</dbReference>
<dbReference type="PANTHER" id="PTHR45760">
    <property type="entry name" value="FI19922P1-RELATED"/>
    <property type="match status" value="1"/>
</dbReference>
<sequence length="432" mass="46820">MAPGTGAAQCFRAPVPGSGGGGATNQRGGSRPSEAGSARCLGGVGVGGGRRLLLEASLGVGAAAPGLPPSLRRRTRSECWAGVRLCFSRNKIMGSEEKENELYRITTSQQAFSSGCGAVITSVLVTPLDVVKVRLQAQSNPNLKGKAFLDSDGLTDHVYLYENGTGKTWHKTAGRFTGMTDAFVKIVQREGVKSLWSGLLPSLAVSVPTTVVYFTCYDQLHDTFGSKIGEDHDSVPLIAGGLARLCAATATSPIEMIKTRMQSRRLSYKKLLACISSNVTQNGWLSLWKGWGPTVLRDVPFSALYWCNYEYLKKRLCKKLGKMEPTFLITFSSGAVAGSIAAVLTLPFDVVKTHKQTEMWEPVSTHASQQRSLSIWELMKRIVAENGFTGLYTGIIPRLTKIAPACAIMISAYEYGKSFFRRINKDKAMKNL</sequence>
<evidence type="ECO:0000256" key="14">
    <source>
        <dbReference type="SAM" id="Phobius"/>
    </source>
</evidence>
<keyword evidence="6" id="KW-0999">Mitochondrion inner membrane</keyword>
<feature type="region of interest" description="Disordered" evidence="13">
    <location>
        <begin position="1"/>
        <end position="36"/>
    </location>
</feature>
<accession>A0AA35L2R2</accession>
<dbReference type="GO" id="GO:0005743">
    <property type="term" value="C:mitochondrial inner membrane"/>
    <property type="evidence" value="ECO:0007669"/>
    <property type="project" value="UniProtKB-SubCell"/>
</dbReference>
<dbReference type="Pfam" id="PF00153">
    <property type="entry name" value="Mito_carr"/>
    <property type="match status" value="3"/>
</dbReference>
<dbReference type="PRINTS" id="PR00926">
    <property type="entry name" value="MITOCARRIER"/>
</dbReference>
<feature type="transmembrane region" description="Helical" evidence="14">
    <location>
        <begin position="327"/>
        <end position="351"/>
    </location>
</feature>
<keyword evidence="4 14" id="KW-0812">Transmembrane</keyword>
<evidence type="ECO:0000256" key="9">
    <source>
        <dbReference type="ARBA" id="ARBA00023136"/>
    </source>
</evidence>
<evidence type="ECO:0000256" key="2">
    <source>
        <dbReference type="ARBA" id="ARBA00006375"/>
    </source>
</evidence>
<organism evidence="15 16">
    <name type="scientific">Podarcis lilfordi</name>
    <name type="common">Lilford's wall lizard</name>
    <dbReference type="NCBI Taxonomy" id="74358"/>
    <lineage>
        <taxon>Eukaryota</taxon>
        <taxon>Metazoa</taxon>
        <taxon>Chordata</taxon>
        <taxon>Craniata</taxon>
        <taxon>Vertebrata</taxon>
        <taxon>Euteleostomi</taxon>
        <taxon>Lepidosauria</taxon>
        <taxon>Squamata</taxon>
        <taxon>Bifurcata</taxon>
        <taxon>Unidentata</taxon>
        <taxon>Episquamata</taxon>
        <taxon>Laterata</taxon>
        <taxon>Lacertibaenia</taxon>
        <taxon>Lacertidae</taxon>
        <taxon>Podarcis</taxon>
    </lineage>
</organism>
<keyword evidence="9 14" id="KW-0472">Membrane</keyword>
<evidence type="ECO:0000256" key="3">
    <source>
        <dbReference type="ARBA" id="ARBA00022448"/>
    </source>
</evidence>
<dbReference type="EMBL" id="OX395137">
    <property type="protein sequence ID" value="CAI5788790.1"/>
    <property type="molecule type" value="Genomic_DNA"/>
</dbReference>
<keyword evidence="8" id="KW-0496">Mitochondrion</keyword>
<dbReference type="PANTHER" id="PTHR45760:SF5">
    <property type="entry name" value="MITOCHONDRIAL GLUTATHIONE TRANSPORTER SLC25A40-RELATED"/>
    <property type="match status" value="1"/>
</dbReference>
<dbReference type="SUPFAM" id="SSF103506">
    <property type="entry name" value="Mitochondrial carrier"/>
    <property type="match status" value="1"/>
</dbReference>
<keyword evidence="16" id="KW-1185">Reference proteome</keyword>
<evidence type="ECO:0000256" key="13">
    <source>
        <dbReference type="SAM" id="MobiDB-lite"/>
    </source>
</evidence>
<evidence type="ECO:0000256" key="6">
    <source>
        <dbReference type="ARBA" id="ARBA00022792"/>
    </source>
</evidence>
<evidence type="ECO:0000256" key="1">
    <source>
        <dbReference type="ARBA" id="ARBA00004448"/>
    </source>
</evidence>
<dbReference type="Gene3D" id="1.50.40.10">
    <property type="entry name" value="Mitochondrial carrier domain"/>
    <property type="match status" value="2"/>
</dbReference>
<evidence type="ECO:0000256" key="11">
    <source>
        <dbReference type="ARBA" id="ARBA00041885"/>
    </source>
</evidence>
<reference evidence="15" key="1">
    <citation type="submission" date="2022-12" db="EMBL/GenBank/DDBJ databases">
        <authorList>
            <person name="Alioto T."/>
            <person name="Alioto T."/>
            <person name="Gomez Garrido J."/>
        </authorList>
    </citation>
    <scope>NUCLEOTIDE SEQUENCE</scope>
</reference>